<evidence type="ECO:0000256" key="9">
    <source>
        <dbReference type="ARBA" id="ARBA00023180"/>
    </source>
</evidence>
<dbReference type="InterPro" id="IPR033739">
    <property type="entry name" value="M10A_MMP"/>
</dbReference>
<organism evidence="15 16">
    <name type="scientific">Carex littledalei</name>
    <dbReference type="NCBI Taxonomy" id="544730"/>
    <lineage>
        <taxon>Eukaryota</taxon>
        <taxon>Viridiplantae</taxon>
        <taxon>Streptophyta</taxon>
        <taxon>Embryophyta</taxon>
        <taxon>Tracheophyta</taxon>
        <taxon>Spermatophyta</taxon>
        <taxon>Magnoliopsida</taxon>
        <taxon>Liliopsida</taxon>
        <taxon>Poales</taxon>
        <taxon>Cyperaceae</taxon>
        <taxon>Cyperoideae</taxon>
        <taxon>Cariceae</taxon>
        <taxon>Carex</taxon>
        <taxon>Carex subgen. Euthyceras</taxon>
    </lineage>
</organism>
<evidence type="ECO:0000256" key="12">
    <source>
        <dbReference type="PIRSR" id="PIRSR621190-5"/>
    </source>
</evidence>
<dbReference type="PANTHER" id="PTHR10201:SF321">
    <property type="entry name" value="METALLOENDOPROTEINASE 4-MMP"/>
    <property type="match status" value="1"/>
</dbReference>
<dbReference type="GO" id="GO:0008270">
    <property type="term" value="F:zinc ion binding"/>
    <property type="evidence" value="ECO:0007669"/>
    <property type="project" value="InterPro"/>
</dbReference>
<dbReference type="GO" id="GO:0031012">
    <property type="term" value="C:extracellular matrix"/>
    <property type="evidence" value="ECO:0007669"/>
    <property type="project" value="InterPro"/>
</dbReference>
<feature type="active site" evidence="10">
    <location>
        <position position="259"/>
    </location>
</feature>
<keyword evidence="2" id="KW-0645">Protease</keyword>
<feature type="short sequence motif" description="Cysteine switch" evidence="12">
    <location>
        <begin position="111"/>
        <end position="128"/>
    </location>
</feature>
<evidence type="ECO:0000313" key="16">
    <source>
        <dbReference type="Proteomes" id="UP000623129"/>
    </source>
</evidence>
<dbReference type="SMART" id="SM00235">
    <property type="entry name" value="ZnMc"/>
    <property type="match status" value="1"/>
</dbReference>
<dbReference type="GO" id="GO:0004222">
    <property type="term" value="F:metalloendopeptidase activity"/>
    <property type="evidence" value="ECO:0007669"/>
    <property type="project" value="InterPro"/>
</dbReference>
<dbReference type="OrthoDB" id="406838at2759"/>
<dbReference type="GO" id="GO:0030198">
    <property type="term" value="P:extracellular matrix organization"/>
    <property type="evidence" value="ECO:0007669"/>
    <property type="project" value="TreeGrafter"/>
</dbReference>
<evidence type="ECO:0000256" key="3">
    <source>
        <dbReference type="ARBA" id="ARBA00022723"/>
    </source>
</evidence>
<feature type="binding site" evidence="11">
    <location>
        <position position="268"/>
    </location>
    <ligand>
        <name>Zn(2+)</name>
        <dbReference type="ChEBI" id="CHEBI:29105"/>
        <label>2</label>
        <note>catalytic</note>
    </ligand>
</feature>
<reference evidence="15" key="1">
    <citation type="submission" date="2020-01" db="EMBL/GenBank/DDBJ databases">
        <title>Genome sequence of Kobresia littledalei, the first chromosome-level genome in the family Cyperaceae.</title>
        <authorList>
            <person name="Qu G."/>
        </authorList>
    </citation>
    <scope>NUCLEOTIDE SEQUENCE</scope>
    <source>
        <strain evidence="15">C.B.Clarke</strain>
        <tissue evidence="15">Leaf</tissue>
    </source>
</reference>
<comment type="caution">
    <text evidence="15">The sequence shown here is derived from an EMBL/GenBank/DDBJ whole genome shotgun (WGS) entry which is preliminary data.</text>
</comment>
<dbReference type="InterPro" id="IPR036365">
    <property type="entry name" value="PGBD-like_sf"/>
</dbReference>
<evidence type="ECO:0000256" key="13">
    <source>
        <dbReference type="SAM" id="SignalP"/>
    </source>
</evidence>
<feature type="binding site" evidence="11">
    <location>
        <position position="230"/>
    </location>
    <ligand>
        <name>Zn(2+)</name>
        <dbReference type="ChEBI" id="CHEBI:29105"/>
        <label>1</label>
    </ligand>
</feature>
<dbReference type="Pfam" id="PF01471">
    <property type="entry name" value="PG_binding_1"/>
    <property type="match status" value="1"/>
</dbReference>
<evidence type="ECO:0000259" key="14">
    <source>
        <dbReference type="SMART" id="SM00235"/>
    </source>
</evidence>
<dbReference type="InterPro" id="IPR006026">
    <property type="entry name" value="Peptidase_Metallo"/>
</dbReference>
<dbReference type="GO" id="GO:0006508">
    <property type="term" value="P:proteolysis"/>
    <property type="evidence" value="ECO:0007669"/>
    <property type="project" value="UniProtKB-KW"/>
</dbReference>
<dbReference type="InterPro" id="IPR021190">
    <property type="entry name" value="Pept_M10A"/>
</dbReference>
<dbReference type="Gene3D" id="3.40.390.10">
    <property type="entry name" value="Collagenase (Catalytic Domain)"/>
    <property type="match status" value="1"/>
</dbReference>
<dbReference type="InterPro" id="IPR002477">
    <property type="entry name" value="Peptidoglycan-bd-like"/>
</dbReference>
<feature type="binding site" evidence="11">
    <location>
        <position position="212"/>
    </location>
    <ligand>
        <name>Ca(2+)</name>
        <dbReference type="ChEBI" id="CHEBI:29108"/>
        <label>3</label>
    </ligand>
</feature>
<evidence type="ECO:0000256" key="5">
    <source>
        <dbReference type="ARBA" id="ARBA00022801"/>
    </source>
</evidence>
<feature type="signal peptide" evidence="13">
    <location>
        <begin position="1"/>
        <end position="19"/>
    </location>
</feature>
<feature type="binding site" evidence="11">
    <location>
        <position position="235"/>
    </location>
    <ligand>
        <name>Ca(2+)</name>
        <dbReference type="ChEBI" id="CHEBI:29108"/>
        <label>3</label>
    </ligand>
</feature>
<comment type="cofactor">
    <cofactor evidence="11">
        <name>Zn(2+)</name>
        <dbReference type="ChEBI" id="CHEBI:29105"/>
    </cofactor>
    <text evidence="11">Binds 2 Zn(2+) ions per subunit.</text>
</comment>
<feature type="binding site" evidence="11">
    <location>
        <position position="213"/>
    </location>
    <ligand>
        <name>Ca(2+)</name>
        <dbReference type="ChEBI" id="CHEBI:29108"/>
        <label>3</label>
    </ligand>
</feature>
<protein>
    <submittedName>
        <fullName evidence="15">Matrixin family protein</fullName>
    </submittedName>
</protein>
<feature type="binding site" evidence="11">
    <location>
        <position position="207"/>
    </location>
    <ligand>
        <name>Zn(2+)</name>
        <dbReference type="ChEBI" id="CHEBI:29105"/>
        <label>1</label>
    </ligand>
</feature>
<feature type="binding site" evidence="11">
    <location>
        <position position="220"/>
    </location>
    <ligand>
        <name>Zn(2+)</name>
        <dbReference type="ChEBI" id="CHEBI:29105"/>
        <label>1</label>
    </ligand>
</feature>
<feature type="binding site" evidence="11">
    <location>
        <position position="276"/>
    </location>
    <ligand>
        <name>Zn(2+)</name>
        <dbReference type="ChEBI" id="CHEBI:29105"/>
        <label>2</label>
        <note>catalytic</note>
    </ligand>
</feature>
<dbReference type="SUPFAM" id="SSF55486">
    <property type="entry name" value="Metalloproteases ('zincins'), catalytic domain"/>
    <property type="match status" value="1"/>
</dbReference>
<dbReference type="PRINTS" id="PR00138">
    <property type="entry name" value="MATRIXIN"/>
</dbReference>
<evidence type="ECO:0000256" key="1">
    <source>
        <dbReference type="ARBA" id="ARBA00009614"/>
    </source>
</evidence>
<feature type="binding site" evidence="11">
    <location>
        <position position="262"/>
    </location>
    <ligand>
        <name>Zn(2+)</name>
        <dbReference type="ChEBI" id="CHEBI:29105"/>
        <label>2</label>
        <note>catalytic</note>
    </ligand>
</feature>
<dbReference type="InterPro" id="IPR024079">
    <property type="entry name" value="MetalloPept_cat_dom_sf"/>
</dbReference>
<feature type="binding site" description="in inhibited form" evidence="11">
    <location>
        <position position="113"/>
    </location>
    <ligand>
        <name>Zn(2+)</name>
        <dbReference type="ChEBI" id="CHEBI:29105"/>
        <label>2</label>
        <note>catalytic</note>
    </ligand>
</feature>
<comment type="cofactor">
    <cofactor evidence="11">
        <name>Ca(2+)</name>
        <dbReference type="ChEBI" id="CHEBI:29108"/>
    </cofactor>
    <text evidence="11">Can bind about 5 Ca(2+) ions per subunit.</text>
</comment>
<dbReference type="SUPFAM" id="SSF47090">
    <property type="entry name" value="PGBD-like"/>
    <property type="match status" value="1"/>
</dbReference>
<dbReference type="AlphaFoldDB" id="A0A833QEW3"/>
<keyword evidence="5" id="KW-0378">Hydrolase</keyword>
<feature type="binding site" evidence="11">
    <location>
        <position position="232"/>
    </location>
    <ligand>
        <name>Ca(2+)</name>
        <dbReference type="ChEBI" id="CHEBI:29108"/>
        <label>3</label>
    </ligand>
</feature>
<keyword evidence="6 11" id="KW-0862">Zinc</keyword>
<keyword evidence="4 13" id="KW-0732">Signal</keyword>
<evidence type="ECO:0000256" key="10">
    <source>
        <dbReference type="PIRSR" id="PIRSR621190-1"/>
    </source>
</evidence>
<keyword evidence="8" id="KW-0865">Zymogen</keyword>
<gene>
    <name evidence="15" type="ORF">FCM35_KLT14494</name>
</gene>
<proteinExistence type="inferred from homology"/>
<dbReference type="Pfam" id="PF00413">
    <property type="entry name" value="Peptidase_M10"/>
    <property type="match status" value="1"/>
</dbReference>
<dbReference type="GO" id="GO:0030574">
    <property type="term" value="P:collagen catabolic process"/>
    <property type="evidence" value="ECO:0007669"/>
    <property type="project" value="TreeGrafter"/>
</dbReference>
<feature type="binding site" evidence="11">
    <location>
        <position position="235"/>
    </location>
    <ligand>
        <name>Ca(2+)</name>
        <dbReference type="ChEBI" id="CHEBI:29108"/>
        <label>1</label>
    </ligand>
</feature>
<feature type="domain" description="Peptidase metallopeptidase" evidence="14">
    <location>
        <begin position="136"/>
        <end position="303"/>
    </location>
</feature>
<keyword evidence="9" id="KW-0325">Glycoprotein</keyword>
<evidence type="ECO:0000256" key="8">
    <source>
        <dbReference type="ARBA" id="ARBA00023145"/>
    </source>
</evidence>
<feature type="binding site" evidence="11">
    <location>
        <position position="258"/>
    </location>
    <ligand>
        <name>Zn(2+)</name>
        <dbReference type="ChEBI" id="CHEBI:29105"/>
        <label>2</label>
        <note>catalytic</note>
    </ligand>
</feature>
<comment type="similarity">
    <text evidence="1">Belongs to the peptidase M10A family. Matrix metalloproteinases (MMPs) subfamily.</text>
</comment>
<dbReference type="CDD" id="cd04278">
    <property type="entry name" value="ZnMc_MMP"/>
    <property type="match status" value="1"/>
</dbReference>
<evidence type="ECO:0000256" key="4">
    <source>
        <dbReference type="ARBA" id="ARBA00022729"/>
    </source>
</evidence>
<keyword evidence="3 11" id="KW-0479">Metal-binding</keyword>
<dbReference type="FunFam" id="3.40.390.10:FF:000018">
    <property type="entry name" value="Metalloendoproteinase 1"/>
    <property type="match status" value="1"/>
</dbReference>
<dbReference type="EMBL" id="SWLB01000027">
    <property type="protein sequence ID" value="KAF3321241.1"/>
    <property type="molecule type" value="Genomic_DNA"/>
</dbReference>
<dbReference type="InterPro" id="IPR001818">
    <property type="entry name" value="Pept_M10_metallopeptidase"/>
</dbReference>
<feature type="binding site" evidence="11">
    <location>
        <position position="205"/>
    </location>
    <ligand>
        <name>Zn(2+)</name>
        <dbReference type="ChEBI" id="CHEBI:29105"/>
        <label>1</label>
    </ligand>
</feature>
<keyword evidence="16" id="KW-1185">Reference proteome</keyword>
<sequence>MPPLLLLIPHLLLIPIIFSCHVTLARHAPETTAWRSFSHLVDTERGSHVSGLSELKQYFARFGYLHMPDPKNLTDSFDDRFESAVNLYQNRLSLPVTGKLDAATLTQIMSPRCGISDFTSTPGKLHKVQHFAFFPGEPRWNQPGPFELTYAISPTATINYLSHDEVRAVFSRAFSRWAQVIPVRFFEAEDYQSANVKIGFYQGDHGDGEPFDGVLGILAHGFSPQSGRLHLDAAETWSVDFSKEKSSVAVDLESVATHEIGHVLGLAHSPVKDAVMYPSLSPRSKKFDLSMDDVQGVQMLYGSRPGFTFSELMESEKSSAGTWSYHGWWGFSRGLWLAVLGVFVKTVFL</sequence>
<evidence type="ECO:0000256" key="2">
    <source>
        <dbReference type="ARBA" id="ARBA00022670"/>
    </source>
</evidence>
<name>A0A833QEW3_9POAL</name>
<keyword evidence="7" id="KW-0482">Metalloprotease</keyword>
<evidence type="ECO:0000313" key="15">
    <source>
        <dbReference type="EMBL" id="KAF3321241.1"/>
    </source>
</evidence>
<feature type="chain" id="PRO_5032641096" evidence="13">
    <location>
        <begin position="20"/>
        <end position="349"/>
    </location>
</feature>
<keyword evidence="11" id="KW-0106">Calcium</keyword>
<evidence type="ECO:0000256" key="6">
    <source>
        <dbReference type="ARBA" id="ARBA00022833"/>
    </source>
</evidence>
<evidence type="ECO:0000256" key="7">
    <source>
        <dbReference type="ARBA" id="ARBA00023049"/>
    </source>
</evidence>
<accession>A0A833QEW3</accession>
<evidence type="ECO:0000256" key="11">
    <source>
        <dbReference type="PIRSR" id="PIRSR621190-2"/>
    </source>
</evidence>
<dbReference type="PANTHER" id="PTHR10201">
    <property type="entry name" value="MATRIX METALLOPROTEINASE"/>
    <property type="match status" value="1"/>
</dbReference>
<dbReference type="Proteomes" id="UP000623129">
    <property type="component" value="Unassembled WGS sequence"/>
</dbReference>